<name>A0A1B6K3V5_9HEMI</name>
<dbReference type="EC" id="3.1.22.-" evidence="13"/>
<dbReference type="InterPro" id="IPR027421">
    <property type="entry name" value="DNA_pol_lamdba_lyase_dom_sf"/>
</dbReference>
<dbReference type="SUPFAM" id="SSF52980">
    <property type="entry name" value="Restriction endonuclease-like"/>
    <property type="match status" value="1"/>
</dbReference>
<gene>
    <name evidence="16" type="ORF">g.9321</name>
</gene>
<dbReference type="Pfam" id="PF02732">
    <property type="entry name" value="ERCC4"/>
    <property type="match status" value="1"/>
</dbReference>
<keyword evidence="8 13" id="KW-0378">Hydrolase</keyword>
<dbReference type="InterPro" id="IPR006166">
    <property type="entry name" value="ERCC4_domain"/>
</dbReference>
<evidence type="ECO:0000256" key="10">
    <source>
        <dbReference type="ARBA" id="ARBA00023172"/>
    </source>
</evidence>
<evidence type="ECO:0000256" key="2">
    <source>
        <dbReference type="ARBA" id="ARBA00004123"/>
    </source>
</evidence>
<comment type="cofactor">
    <cofactor evidence="1 13">
        <name>Mg(2+)</name>
        <dbReference type="ChEBI" id="CHEBI:18420"/>
    </cofactor>
</comment>
<keyword evidence="5 13" id="KW-0479">Metal-binding</keyword>
<proteinExistence type="inferred from homology"/>
<dbReference type="InterPro" id="IPR011335">
    <property type="entry name" value="Restrct_endonuc-II-like"/>
</dbReference>
<keyword evidence="11 13" id="KW-0234">DNA repair</keyword>
<dbReference type="GO" id="GO:0046872">
    <property type="term" value="F:metal ion binding"/>
    <property type="evidence" value="ECO:0007669"/>
    <property type="project" value="UniProtKB-UniRule"/>
</dbReference>
<dbReference type="InterPro" id="IPR047416">
    <property type="entry name" value="XPF_nuclease_Mus81"/>
</dbReference>
<dbReference type="GO" id="GO:0031573">
    <property type="term" value="P:mitotic intra-S DNA damage checkpoint signaling"/>
    <property type="evidence" value="ECO:0007669"/>
    <property type="project" value="TreeGrafter"/>
</dbReference>
<keyword evidence="10 13" id="KW-0233">DNA recombination</keyword>
<dbReference type="SMART" id="SM00891">
    <property type="entry name" value="ERCC4"/>
    <property type="match status" value="1"/>
</dbReference>
<dbReference type="EMBL" id="GECU01001578">
    <property type="protein sequence ID" value="JAT06129.1"/>
    <property type="molecule type" value="Transcribed_RNA"/>
</dbReference>
<feature type="compositionally biased region" description="Basic residues" evidence="14">
    <location>
        <begin position="113"/>
        <end position="125"/>
    </location>
</feature>
<dbReference type="CDD" id="cd21036">
    <property type="entry name" value="WH_MUS81"/>
    <property type="match status" value="1"/>
</dbReference>
<dbReference type="PANTHER" id="PTHR13451">
    <property type="entry name" value="CLASS II CROSSOVER JUNCTION ENDONUCLEASE MUS81"/>
    <property type="match status" value="1"/>
</dbReference>
<evidence type="ECO:0000256" key="1">
    <source>
        <dbReference type="ARBA" id="ARBA00001946"/>
    </source>
</evidence>
<dbReference type="Gene3D" id="1.10.150.110">
    <property type="entry name" value="DNA polymerase beta, N-terminal domain-like"/>
    <property type="match status" value="1"/>
</dbReference>
<evidence type="ECO:0000256" key="7">
    <source>
        <dbReference type="ARBA" id="ARBA00022763"/>
    </source>
</evidence>
<dbReference type="PANTHER" id="PTHR13451:SF0">
    <property type="entry name" value="CROSSOVER JUNCTION ENDONUCLEASE MUS81"/>
    <property type="match status" value="1"/>
</dbReference>
<keyword evidence="12 13" id="KW-0539">Nucleus</keyword>
<comment type="subunit">
    <text evidence="13">Interacts with EME1.</text>
</comment>
<dbReference type="AlphaFoldDB" id="A0A1B6K3V5"/>
<dbReference type="Gene3D" id="1.10.150.670">
    <property type="entry name" value="Crossover junction endonuclease EME1, DNA-binding domain"/>
    <property type="match status" value="1"/>
</dbReference>
<feature type="domain" description="ERCC4" evidence="15">
    <location>
        <begin position="315"/>
        <end position="408"/>
    </location>
</feature>
<dbReference type="InterPro" id="IPR010996">
    <property type="entry name" value="HHH_MUS81"/>
</dbReference>
<dbReference type="Gene3D" id="1.10.10.10">
    <property type="entry name" value="Winged helix-like DNA-binding domain superfamily/Winged helix DNA-binding domain"/>
    <property type="match status" value="1"/>
</dbReference>
<keyword evidence="9 13" id="KW-0460">Magnesium</keyword>
<keyword evidence="6 13" id="KW-0255">Endonuclease</keyword>
<dbReference type="FunFam" id="1.10.150.110:FF:000001">
    <property type="entry name" value="Putative Crossover junction endonuclease MUS81"/>
    <property type="match status" value="1"/>
</dbReference>
<evidence type="ECO:0000256" key="4">
    <source>
        <dbReference type="ARBA" id="ARBA00022722"/>
    </source>
</evidence>
<dbReference type="GO" id="GO:0006308">
    <property type="term" value="P:DNA catabolic process"/>
    <property type="evidence" value="ECO:0007669"/>
    <property type="project" value="UniProtKB-UniRule"/>
</dbReference>
<evidence type="ECO:0000256" key="9">
    <source>
        <dbReference type="ARBA" id="ARBA00022842"/>
    </source>
</evidence>
<evidence type="ECO:0000256" key="14">
    <source>
        <dbReference type="SAM" id="MobiDB-lite"/>
    </source>
</evidence>
<dbReference type="GO" id="GO:0048476">
    <property type="term" value="C:Holliday junction resolvase complex"/>
    <property type="evidence" value="ECO:0007669"/>
    <property type="project" value="UniProtKB-UniRule"/>
</dbReference>
<organism evidence="16">
    <name type="scientific">Homalodisca liturata</name>
    <dbReference type="NCBI Taxonomy" id="320908"/>
    <lineage>
        <taxon>Eukaryota</taxon>
        <taxon>Metazoa</taxon>
        <taxon>Ecdysozoa</taxon>
        <taxon>Arthropoda</taxon>
        <taxon>Hexapoda</taxon>
        <taxon>Insecta</taxon>
        <taxon>Pterygota</taxon>
        <taxon>Neoptera</taxon>
        <taxon>Paraneoptera</taxon>
        <taxon>Hemiptera</taxon>
        <taxon>Auchenorrhyncha</taxon>
        <taxon>Membracoidea</taxon>
        <taxon>Cicadellidae</taxon>
        <taxon>Cicadellinae</taxon>
        <taxon>Proconiini</taxon>
        <taxon>Homalodisca</taxon>
    </lineage>
</organism>
<comment type="subcellular location">
    <subcellularLocation>
        <location evidence="2 13">Nucleus</location>
    </subcellularLocation>
</comment>
<comment type="function">
    <text evidence="13">Interacts with EME1 to form a DNA structure-specific endonuclease with substrate preference for branched DNA structures with a 5'-end at the branch nick. Typical substrates include 3'-flap structures, D-loops, replication forks and nicked Holliday junctions. May be required in mitosis for the processing of stalled or collapsed replication fork intermediates. May be required in meiosis for the repair of meiosis-specific double strand breaks subsequent to single-end invasion (SEI).</text>
</comment>
<accession>A0A1B6K3V5</accession>
<dbReference type="Pfam" id="PF21292">
    <property type="entry name" value="EME1-MUS81_C"/>
    <property type="match status" value="1"/>
</dbReference>
<dbReference type="GO" id="GO:0048257">
    <property type="term" value="F:3'-flap endonuclease activity"/>
    <property type="evidence" value="ECO:0007669"/>
    <property type="project" value="TreeGrafter"/>
</dbReference>
<evidence type="ECO:0000256" key="11">
    <source>
        <dbReference type="ARBA" id="ARBA00023204"/>
    </source>
</evidence>
<feature type="region of interest" description="Disordered" evidence="14">
    <location>
        <begin position="233"/>
        <end position="260"/>
    </location>
</feature>
<keyword evidence="4 13" id="KW-0540">Nuclease</keyword>
<dbReference type="Pfam" id="PF14716">
    <property type="entry name" value="HHH_8"/>
    <property type="match status" value="1"/>
</dbReference>
<dbReference type="GO" id="GO:0005634">
    <property type="term" value="C:nucleus"/>
    <property type="evidence" value="ECO:0007669"/>
    <property type="project" value="UniProtKB-SubCell"/>
</dbReference>
<dbReference type="Gene3D" id="3.40.50.10130">
    <property type="match status" value="1"/>
</dbReference>
<dbReference type="InterPro" id="IPR042530">
    <property type="entry name" value="EME1/EME2_C"/>
</dbReference>
<dbReference type="CDD" id="cd20074">
    <property type="entry name" value="XPF_nuclease_Mus81"/>
    <property type="match status" value="1"/>
</dbReference>
<feature type="region of interest" description="Disordered" evidence="14">
    <location>
        <begin position="96"/>
        <end position="125"/>
    </location>
</feature>
<keyword evidence="7 13" id="KW-0227">DNA damage</keyword>
<dbReference type="FunFam" id="1.10.10.10:FF:000307">
    <property type="entry name" value="Crossover junction endonuclease MUS81"/>
    <property type="match status" value="1"/>
</dbReference>
<dbReference type="GO" id="GO:0000727">
    <property type="term" value="P:double-strand break repair via break-induced replication"/>
    <property type="evidence" value="ECO:0007669"/>
    <property type="project" value="UniProtKB-UniRule"/>
</dbReference>
<comment type="similarity">
    <text evidence="3 13">Belongs to the XPF family.</text>
</comment>
<dbReference type="GO" id="GO:0031297">
    <property type="term" value="P:replication fork processing"/>
    <property type="evidence" value="ECO:0007669"/>
    <property type="project" value="UniProtKB-ARBA"/>
</dbReference>
<evidence type="ECO:0000256" key="6">
    <source>
        <dbReference type="ARBA" id="ARBA00022759"/>
    </source>
</evidence>
<evidence type="ECO:0000256" key="3">
    <source>
        <dbReference type="ARBA" id="ARBA00010015"/>
    </source>
</evidence>
<dbReference type="GO" id="GO:0003677">
    <property type="term" value="F:DNA binding"/>
    <property type="evidence" value="ECO:0007669"/>
    <property type="project" value="UniProtKB-UniRule"/>
</dbReference>
<sequence length="576" mass="64979">MSSNEKHLKRKTLKLSHPNPLFEKWLQEWKDEAASRNSDTQYAFAKALQSLKKYPLPLKTGKECLILENFGTRICLLLDRKLADYKNLHPGNDLDITLSREPSLDNEAEAPMKKKPKTKSPKKSSKLYIPTLRSSSYAILVALNQHLKAAGPPGEMTKDELQKAAQPFCDTSMFKPLPNSYYSGWSCVGQLVNKQLVKRQGNPHRYSLTESGIDLAEKLPVVDEESSLCIPNISSPPKLTNHPRIRNENKTCTTKSPQKRIEKEVERPLNILQPVIPLGTEEISSDHHLTQNSESTSTSSEWEEVIFPPGSFQTILLVDTQEIHKGDELVKALEAQGTILEVRKLKVGDFAWVSRNAVGQELLLPFIVERKRLDDLASSIKDGRFHEQKFRMKQCGLPHCMYLVESHGQRQYSLPTSTLLQAAANTQFIDRFAVKYTANSHETVAYLATFTKVISRKFSNKTLLGCKKNMLPTFDIQDDCISLISFMEFNKTSGKTRKYSVKEMFIKQLVQLRGLSVEKALAIVGRYPCPRSLITAFQEGGNEKLLADIPVGNLSRKIGPVISKAVYELYNKSILS</sequence>
<dbReference type="SUPFAM" id="SSF47802">
    <property type="entry name" value="DNA polymerase beta, N-terminal domain-like"/>
    <property type="match status" value="1"/>
</dbReference>
<evidence type="ECO:0000256" key="8">
    <source>
        <dbReference type="ARBA" id="ARBA00022801"/>
    </source>
</evidence>
<dbReference type="InterPro" id="IPR047417">
    <property type="entry name" value="WHD_MUS81"/>
</dbReference>
<dbReference type="GO" id="GO:0008821">
    <property type="term" value="F:crossover junction DNA endonuclease activity"/>
    <property type="evidence" value="ECO:0007669"/>
    <property type="project" value="UniProtKB-UniRule"/>
</dbReference>
<dbReference type="InterPro" id="IPR033309">
    <property type="entry name" value="Mus81"/>
</dbReference>
<reference evidence="16" key="1">
    <citation type="submission" date="2015-11" db="EMBL/GenBank/DDBJ databases">
        <title>De novo transcriptome assembly of four potential Pierce s Disease insect vectors from Arizona vineyards.</title>
        <authorList>
            <person name="Tassone E.E."/>
        </authorList>
    </citation>
    <scope>NUCLEOTIDE SEQUENCE</scope>
</reference>
<dbReference type="Pfam" id="PF21136">
    <property type="entry name" value="WHD_MUS81"/>
    <property type="match status" value="1"/>
</dbReference>
<evidence type="ECO:0000313" key="16">
    <source>
        <dbReference type="EMBL" id="JAT06129.1"/>
    </source>
</evidence>
<dbReference type="GO" id="GO:0000712">
    <property type="term" value="P:resolution of meiotic recombination intermediates"/>
    <property type="evidence" value="ECO:0007669"/>
    <property type="project" value="TreeGrafter"/>
</dbReference>
<evidence type="ECO:0000256" key="12">
    <source>
        <dbReference type="ARBA" id="ARBA00023242"/>
    </source>
</evidence>
<evidence type="ECO:0000256" key="13">
    <source>
        <dbReference type="RuleBase" id="RU369042"/>
    </source>
</evidence>
<evidence type="ECO:0000259" key="15">
    <source>
        <dbReference type="SMART" id="SM00891"/>
    </source>
</evidence>
<protein>
    <recommendedName>
        <fullName evidence="13">Crossover junction endonuclease MUS81</fullName>
        <ecNumber evidence="13">3.1.22.-</ecNumber>
    </recommendedName>
</protein>
<dbReference type="InterPro" id="IPR036388">
    <property type="entry name" value="WH-like_DNA-bd_sf"/>
</dbReference>
<dbReference type="FunFam" id="3.40.50.10130:FF:000003">
    <property type="entry name" value="Crossover junction endonuclease MUS81"/>
    <property type="match status" value="1"/>
</dbReference>
<evidence type="ECO:0000256" key="5">
    <source>
        <dbReference type="ARBA" id="ARBA00022723"/>
    </source>
</evidence>